<dbReference type="GO" id="GO:0004126">
    <property type="term" value="F:cytidine deaminase activity"/>
    <property type="evidence" value="ECO:0007669"/>
    <property type="project" value="UniProtKB-EC"/>
</dbReference>
<keyword evidence="1" id="KW-0378">Hydrolase</keyword>
<dbReference type="Proteomes" id="UP000198290">
    <property type="component" value="Chromosome"/>
</dbReference>
<dbReference type="AlphaFoldDB" id="A0A3G9G9D8"/>
<dbReference type="NCBIfam" id="NF041744">
    <property type="entry name" value="RdrB"/>
    <property type="match status" value="1"/>
</dbReference>
<keyword evidence="2" id="KW-1185">Reference proteome</keyword>
<reference evidence="2" key="3">
    <citation type="journal article" date="2017" name="Plant Physiol. Biochem.">
        <title>Differential oxidative and antioxidative response of duckweed Lemna minor toward plant growth promoting/inhibiting bacteria.</title>
        <authorList>
            <person name="Ishizawa H."/>
            <person name="Kuroda M."/>
            <person name="Morikawa M."/>
            <person name="Ike M."/>
        </authorList>
    </citation>
    <scope>NUCLEOTIDE SEQUENCE [LARGE SCALE GENOMIC DNA]</scope>
    <source>
        <strain evidence="2">H3</strain>
    </source>
</reference>
<organism evidence="1 2">
    <name type="scientific">Aquitalea magnusonii</name>
    <dbReference type="NCBI Taxonomy" id="332411"/>
    <lineage>
        <taxon>Bacteria</taxon>
        <taxon>Pseudomonadati</taxon>
        <taxon>Pseudomonadota</taxon>
        <taxon>Betaproteobacteria</taxon>
        <taxon>Neisseriales</taxon>
        <taxon>Chromobacteriaceae</taxon>
        <taxon>Aquitalea</taxon>
    </lineage>
</organism>
<dbReference type="GO" id="GO:0046103">
    <property type="term" value="P:inosine biosynthetic process"/>
    <property type="evidence" value="ECO:0007669"/>
    <property type="project" value="TreeGrafter"/>
</dbReference>
<reference evidence="1 2" key="2">
    <citation type="journal article" date="2017" name="Genome Announc.">
        <title>Draft genome sequence of Aquitalea magnusonii strain H3, a plant growth-promoting bacterium of duckweed Lemna minor.</title>
        <authorList>
            <person name="Ishizawa H."/>
            <person name="Kuroda M."/>
            <person name="Ike M."/>
        </authorList>
    </citation>
    <scope>NUCLEOTIDE SEQUENCE [LARGE SCALE GENOMIC DNA]</scope>
    <source>
        <strain evidence="1 2">H3</strain>
    </source>
</reference>
<dbReference type="GO" id="GO:0005829">
    <property type="term" value="C:cytosol"/>
    <property type="evidence" value="ECO:0007669"/>
    <property type="project" value="TreeGrafter"/>
</dbReference>
<dbReference type="GO" id="GO:0006154">
    <property type="term" value="P:adenosine catabolic process"/>
    <property type="evidence" value="ECO:0007669"/>
    <property type="project" value="TreeGrafter"/>
</dbReference>
<dbReference type="RefSeq" id="WP_089085018.1">
    <property type="nucleotide sequence ID" value="NZ_AP018823.1"/>
</dbReference>
<sequence length="899" mass="103386">MLNRTLTEHASGCFYGSEQLAVRLWGTLLQPQLRIDQGRLQFLQDDCYQQLVNVVDTRYPRRYRLNDIRRLMDRLCDARLFLSPDLPWLDVLFHQLMLRNGDLVCYRDTEVQAYVRLAAELDPTLLVAWHLSGWLQESPQPMQGDICRVVSAQTPFFAPPPNPVLSFAEGHVHLGGITSESVVLSGYLLKEDSQDKLNSNSTDQLKQLLRLRKLLKLLLAYASERDVGRDMYNPKALADGDDIVKVLSDLMDDHNALPDWHLLAASHASAPVASANWVCGQFAQAMSRGCTSSWLWLLLYICCLYRQSETSPQYRIAILCWIQTLNDVRRRMIMDGQGLTRFVERYFQNPLRRGGSSVLQDNVRRLLVGNRDVAEIKALPSAFSPAGVAKLSEMIVKQTQSFSFRPPYIFGEHEIDTVKIEKQDLLAMERWQFCGHFSRSVKKVRRDDPRADMPELWKTAEELLTNLTRHAGWSRPEFFGGHMNPHFRFQPARWFRGLDVAGDENDLRIEWFAPILRWLRRGFIARPDGEQASSGFHFSIHAGEDYAHPLSGMRHIDETVRFCGMRAGDRLGHALALGITPAQWVSRQGEMIVPLDEHLDNLVWLWHYSTVLSGRLPLAQQVQAVIERRIARLFPLTRWYEPPEIDMCQKERCFDYRSMPKPKMVSPSELFDAWLLRRNCHFHWKKLHGDLPRSAREKCALPDAAVLSNQEDVAASLYHNRHQHLVAGSKLPLVVVRSGCEWDCQALLGLPVERKEIIDDIDSAPELDFMLALQDYLLDKYDQMGLIIETNPTSNVYIARLEKHSEHPIFRWNPPDESVLAVGASYNRYGLRRGPVKVLVNTDDPGIMPTTLRTEFSLLREAATDLGIARTVAEEWLERLRRYGIEQFYQNHLTVFDTK</sequence>
<gene>
    <name evidence="1" type="ORF">DLM_0412</name>
</gene>
<evidence type="ECO:0000313" key="2">
    <source>
        <dbReference type="Proteomes" id="UP000198290"/>
    </source>
</evidence>
<evidence type="ECO:0000313" key="1">
    <source>
        <dbReference type="EMBL" id="BBF84084.1"/>
    </source>
</evidence>
<dbReference type="InterPro" id="IPR006330">
    <property type="entry name" value="Ado/ade_deaminase"/>
</dbReference>
<dbReference type="PANTHER" id="PTHR11409">
    <property type="entry name" value="ADENOSINE DEAMINASE"/>
    <property type="match status" value="1"/>
</dbReference>
<dbReference type="KEGG" id="amah:DLM_0412"/>
<name>A0A3G9G9D8_9NEIS</name>
<dbReference type="PANTHER" id="PTHR11409:SF43">
    <property type="entry name" value="ADENOSINE DEAMINASE"/>
    <property type="match status" value="1"/>
</dbReference>
<dbReference type="GO" id="GO:0043103">
    <property type="term" value="P:hypoxanthine salvage"/>
    <property type="evidence" value="ECO:0007669"/>
    <property type="project" value="TreeGrafter"/>
</dbReference>
<dbReference type="InterPro" id="IPR032466">
    <property type="entry name" value="Metal_Hydrolase"/>
</dbReference>
<dbReference type="OrthoDB" id="8772092at2"/>
<accession>A0A3G9G9D8</accession>
<dbReference type="SUPFAM" id="SSF51556">
    <property type="entry name" value="Metallo-dependent hydrolases"/>
    <property type="match status" value="1"/>
</dbReference>
<reference evidence="2" key="1">
    <citation type="journal article" date="2017" name="Biotechnol. Biofuels">
        <title>Evaluation of environmental bacterial communities as a factor affecting the growth of duckweed Lemna minor.</title>
        <authorList>
            <person name="Ishizawa H."/>
            <person name="Kuroda M."/>
            <person name="Morikawa M."/>
            <person name="Ike M."/>
        </authorList>
    </citation>
    <scope>NUCLEOTIDE SEQUENCE [LARGE SCALE GENOMIC DNA]</scope>
    <source>
        <strain evidence="2">H3</strain>
    </source>
</reference>
<dbReference type="Gene3D" id="3.20.20.140">
    <property type="entry name" value="Metal-dependent hydrolases"/>
    <property type="match status" value="2"/>
</dbReference>
<dbReference type="EMBL" id="AP018823">
    <property type="protein sequence ID" value="BBF84084.1"/>
    <property type="molecule type" value="Genomic_DNA"/>
</dbReference>
<proteinExistence type="predicted"/>
<dbReference type="GO" id="GO:0004000">
    <property type="term" value="F:adenosine deaminase activity"/>
    <property type="evidence" value="ECO:0007669"/>
    <property type="project" value="TreeGrafter"/>
</dbReference>
<protein>
    <submittedName>
        <fullName evidence="1">Adenosine deaminase</fullName>
        <ecNumber evidence="1">3.5.4.5</ecNumber>
    </submittedName>
</protein>
<dbReference type="EC" id="3.5.4.5" evidence="1"/>